<comment type="caution">
    <text evidence="2">The sequence shown here is derived from an EMBL/GenBank/DDBJ whole genome shotgun (WGS) entry which is preliminary data.</text>
</comment>
<organism evidence="2 3">
    <name type="scientific">Paenibacillus piri</name>
    <dbReference type="NCBI Taxonomy" id="2547395"/>
    <lineage>
        <taxon>Bacteria</taxon>
        <taxon>Bacillati</taxon>
        <taxon>Bacillota</taxon>
        <taxon>Bacilli</taxon>
        <taxon>Bacillales</taxon>
        <taxon>Paenibacillaceae</taxon>
        <taxon>Paenibacillus</taxon>
    </lineage>
</organism>
<evidence type="ECO:0000313" key="3">
    <source>
        <dbReference type="Proteomes" id="UP000295636"/>
    </source>
</evidence>
<dbReference type="InterPro" id="IPR050490">
    <property type="entry name" value="Bact_solute-bd_prot1"/>
</dbReference>
<dbReference type="Proteomes" id="UP000295636">
    <property type="component" value="Unassembled WGS sequence"/>
</dbReference>
<evidence type="ECO:0000256" key="1">
    <source>
        <dbReference type="SAM" id="SignalP"/>
    </source>
</evidence>
<name>A0A4R5KXP7_9BACL</name>
<dbReference type="InterPro" id="IPR006059">
    <property type="entry name" value="SBP"/>
</dbReference>
<dbReference type="CDD" id="cd13585">
    <property type="entry name" value="PBP2_TMBP_like"/>
    <property type="match status" value="1"/>
</dbReference>
<feature type="chain" id="PRO_5038603633" evidence="1">
    <location>
        <begin position="28"/>
        <end position="449"/>
    </location>
</feature>
<dbReference type="EMBL" id="SMRT01000001">
    <property type="protein sequence ID" value="TDG00824.1"/>
    <property type="molecule type" value="Genomic_DNA"/>
</dbReference>
<gene>
    <name evidence="2" type="ORF">E1757_04190</name>
</gene>
<dbReference type="SUPFAM" id="SSF53850">
    <property type="entry name" value="Periplasmic binding protein-like II"/>
    <property type="match status" value="1"/>
</dbReference>
<protein>
    <submittedName>
        <fullName evidence="2">Sugar ABC transporter substrate-binding protein</fullName>
    </submittedName>
</protein>
<dbReference type="PANTHER" id="PTHR43649:SF12">
    <property type="entry name" value="DIACETYLCHITOBIOSE BINDING PROTEIN DASA"/>
    <property type="match status" value="1"/>
</dbReference>
<keyword evidence="3" id="KW-1185">Reference proteome</keyword>
<dbReference type="Pfam" id="PF01547">
    <property type="entry name" value="SBP_bac_1"/>
    <property type="match status" value="1"/>
</dbReference>
<reference evidence="2 3" key="1">
    <citation type="submission" date="2019-03" db="EMBL/GenBank/DDBJ databases">
        <title>This is whole genome sequence of Paenibacillus sp MS74 strain.</title>
        <authorList>
            <person name="Trinh H.N."/>
        </authorList>
    </citation>
    <scope>NUCLEOTIDE SEQUENCE [LARGE SCALE GENOMIC DNA]</scope>
    <source>
        <strain evidence="2 3">MS74</strain>
    </source>
</reference>
<dbReference type="OrthoDB" id="9782846at2"/>
<proteinExistence type="predicted"/>
<keyword evidence="1" id="KW-0732">Signal</keyword>
<feature type="signal peptide" evidence="1">
    <location>
        <begin position="1"/>
        <end position="27"/>
    </location>
</feature>
<dbReference type="AlphaFoldDB" id="A0A4R5KXP7"/>
<evidence type="ECO:0000313" key="2">
    <source>
        <dbReference type="EMBL" id="TDG00824.1"/>
    </source>
</evidence>
<accession>A0A4R5KXP7</accession>
<sequence length="449" mass="49881">MIDMKLKTRLPLALLTATMTLVPLMQACSNDGGQGKAGGQTAAPKAGEKIKLKWATWGNPGELSRFQEFTKEYNAKNANVEFELIPIPSDYEQKILTQLSGGTAPDVFYSGVETMIKLIENQTVTELTPYLKGGEGKIKENDFYKGLWGPGKQNEKIYGIPVDCNPIVLWYNKKLLQESGVSVMPADLYERGEWNWNAFKGTLEKIRANGKHGFVLDNSWYRYYSFLTANGGTIYNDKGEFVADKDPKSVEGYKFLYDNIKNKNITFAGTLPKGQGGDAMFMSNQVGYVSAGRWYLPIFKQNKDLQFDVVPFPTNTGKKIEPAGVATAYMVLNKTTKYPKEAYQFISEFVSKEGQMFRLQGGGNAVPSIMGADQVVAEGNLPEHSKYFLEAREIGYALTPAEAGIPGLSKVILDEMEALWLKDGNLDETLKNLGVKANQKIAEYKSSKK</sequence>
<dbReference type="PROSITE" id="PS51257">
    <property type="entry name" value="PROKAR_LIPOPROTEIN"/>
    <property type="match status" value="1"/>
</dbReference>
<dbReference type="PANTHER" id="PTHR43649">
    <property type="entry name" value="ARABINOSE-BINDING PROTEIN-RELATED"/>
    <property type="match status" value="1"/>
</dbReference>
<dbReference type="RefSeq" id="WP_133225534.1">
    <property type="nucleotide sequence ID" value="NZ_SMRT01000001.1"/>
</dbReference>
<dbReference type="Gene3D" id="3.40.190.10">
    <property type="entry name" value="Periplasmic binding protein-like II"/>
    <property type="match status" value="1"/>
</dbReference>